<feature type="region of interest" description="Disordered" evidence="1">
    <location>
        <begin position="1002"/>
        <end position="1052"/>
    </location>
</feature>
<evidence type="ECO:0008006" key="5">
    <source>
        <dbReference type="Google" id="ProtNLM"/>
    </source>
</evidence>
<dbReference type="PANTHER" id="PTHR48125:SF10">
    <property type="entry name" value="OS12G0136300 PROTEIN"/>
    <property type="match status" value="1"/>
</dbReference>
<gene>
    <name evidence="3" type="ORF">V3H18_03980</name>
</gene>
<dbReference type="PANTHER" id="PTHR48125">
    <property type="entry name" value="LP07818P1"/>
    <property type="match status" value="1"/>
</dbReference>
<feature type="region of interest" description="Disordered" evidence="1">
    <location>
        <begin position="28"/>
        <end position="55"/>
    </location>
</feature>
<evidence type="ECO:0000313" key="3">
    <source>
        <dbReference type="EMBL" id="MEF3365688.1"/>
    </source>
</evidence>
<comment type="caution">
    <text evidence="3">The sequence shown here is derived from an EMBL/GenBank/DDBJ whole genome shotgun (WGS) entry which is preliminary data.</text>
</comment>
<evidence type="ECO:0000256" key="2">
    <source>
        <dbReference type="SAM" id="SignalP"/>
    </source>
</evidence>
<protein>
    <recommendedName>
        <fullName evidence="5">Alpha-2-macroglobulin family protein</fullName>
    </recommendedName>
</protein>
<feature type="compositionally biased region" description="Basic and acidic residues" evidence="1">
    <location>
        <begin position="1012"/>
        <end position="1022"/>
    </location>
</feature>
<evidence type="ECO:0000256" key="1">
    <source>
        <dbReference type="SAM" id="MobiDB-lite"/>
    </source>
</evidence>
<accession>A0ABU7XE95</accession>
<reference evidence="3 4" key="1">
    <citation type="submission" date="2024-02" db="EMBL/GenBank/DDBJ databases">
        <authorList>
            <person name="Grouzdev D."/>
        </authorList>
    </citation>
    <scope>NUCLEOTIDE SEQUENCE [LARGE SCALE GENOMIC DNA]</scope>
    <source>
        <strain evidence="3 4">9N</strain>
    </source>
</reference>
<feature type="compositionally biased region" description="Low complexity" evidence="1">
    <location>
        <begin position="28"/>
        <end position="38"/>
    </location>
</feature>
<dbReference type="RefSeq" id="WP_332080613.1">
    <property type="nucleotide sequence ID" value="NZ_JAZHYN010000007.1"/>
</dbReference>
<keyword evidence="4" id="KW-1185">Reference proteome</keyword>
<feature type="region of interest" description="Disordered" evidence="1">
    <location>
        <begin position="607"/>
        <end position="626"/>
    </location>
</feature>
<feature type="signal peptide" evidence="2">
    <location>
        <begin position="1"/>
        <end position="24"/>
    </location>
</feature>
<organism evidence="3 4">
    <name type="scientific">Methylocystis borbori</name>
    <dbReference type="NCBI Taxonomy" id="3118750"/>
    <lineage>
        <taxon>Bacteria</taxon>
        <taxon>Pseudomonadati</taxon>
        <taxon>Pseudomonadota</taxon>
        <taxon>Alphaproteobacteria</taxon>
        <taxon>Hyphomicrobiales</taxon>
        <taxon>Methylocystaceae</taxon>
        <taxon>Methylocystis</taxon>
    </lineage>
</organism>
<evidence type="ECO:0000313" key="4">
    <source>
        <dbReference type="Proteomes" id="UP001350748"/>
    </source>
</evidence>
<name>A0ABU7XE95_9HYPH</name>
<dbReference type="Proteomes" id="UP001350748">
    <property type="component" value="Unassembled WGS sequence"/>
</dbReference>
<keyword evidence="2" id="KW-0732">Signal</keyword>
<proteinExistence type="predicted"/>
<dbReference type="EMBL" id="JAZHYN010000007">
    <property type="protein sequence ID" value="MEF3365688.1"/>
    <property type="molecule type" value="Genomic_DNA"/>
</dbReference>
<feature type="chain" id="PRO_5047535305" description="Alpha-2-macroglobulin family protein" evidence="2">
    <location>
        <begin position="25"/>
        <end position="1713"/>
    </location>
</feature>
<sequence length="1713" mass="179394">MKSRPLALLAAACALAFAPPPALRAAAESAKSAAAAKPGQGQFSPPSLPADRDGASLIAIPAPGRYSIRAQSPSGARIELVDMIAGPLDSSGAPGLRDGRIDALLDKGVYKLRVSGAKGASGKTTLSAQAFVEADPTRPTLAPGRIESGELGDLQQRSYAFEVGAEGRVSLEAIGRALSDLRVWRNDGELVELSFEQETVETKPGRAMSRLRLEGALEPGRYIVTAYGGEKLVWAQGGNAQPFMLRLNEPETLAAGVAEGVIGPFGAARYDAPASYDAFRLDLAQQTPARLEARRGDQRAVETISKASRAPVATLRLSSDGKTDARVEISGYEGEKFTLRGLRQSNRETFEGSGPYLVGVDLAGDGGDDAPATALFARIEKDGATRVIASDAPRIGAGKAWRGKFNLFGPVSILFEATRDGPVAIDAKGVKVEATIEPALGALAPRADGKNPGRYDLQAGYYFLNLEPKGDAGGVIDVTLGPPGLAAPAPTPAPSRSTISFGAQTLQSDSSYLILANVAPSLLTGPRVVALPAELGKAPLALWQEAGKEIALPARLPKTGKVIARDSKGADIKLTLADEREENEQRLVTIKVAPSDKPRALGLIFLPGAEPKKPDEPGKPTQSPLAASAARPAFFDLARDETKRLRFDVAEGGLYRIETLGRLKTALRIGANVSPRLGEGEANGPGDNALVTGFLRAGAYRAAVTAKESAGHLGLAISPASLAPTVKLADSGIARATLAPGKGAIVPIEITREGDYRLDLLGLKQQWRARLEDADGWPLAAPGELRRMTRRFEKGQYRLVVLPRDVDARMVARLTPIVPEPRLEGHGPHTLPFGKTQKLQWREPQARDAPRAPDVWRFSLYGDAEIDLSIGDGMVGEIFKGENESVGKVAPDRPFKSKLAAGDYRLEARSLAHDDRLDYEVTLDSTELQPDASRNVDLPARVDFSLAKDGVVDLASFGDQETIGVLKDAKGDVIERLQPRADDWNVALSRRLPAGNYRLELEELGADPNANRQEEEASREESANSEEEGASDAPEEASNEEEGAEEEAPETGVELRLSLLAEKDDGALAFGGETRLTGAGAHLLALPPAPAGSLALVAARADADAALSIEKRESDGTWRAIGVERGRAPLAAWPAAAEEYRVVAWPIGAGDAPMTLIARAVERRARRLGEIALDPVDGVAGVCAAKVATPDAALVTLASQEEIAAGSTPGHLLRAARSGPLAPQAQDMWLVARGDCRAGVGVASFDWKGEEISLDIGEGERAHLAPLAPAAGKTRAWLARSAFAQPALDGGSGMGVSPGAALALAGEKPLALWNAEGSAPMRVAVSAIDLETRPAMKGGALFSGVIPPMSAQPVDMDEAAGPLALDLAGGLAAFAGPRAAFGDGAATSRVLHGAASRALLVNLTQTPLPARIAREAGESKKLDGSHAFTRFFPAAGQISIPLEAQNNDRLIVSGARATVVSNSGRVARGKDIALDSAGEAVIEHGPGLVAFWIERAGATPWPAPAARALDLPQRVTLDGAAARFALKSDRPALLKATSAAPAIVSFTQNGRRETRAFANGVDLSRYMAPGDATLDIYAPYDGQLSGVLDVSAQPAIEAHEGVNEAVAISPGASALFTFEVKEARDIGIGVRAEPDRVSALLLDAEGKTLGEGVAQTMKLQPGRYFIEARTPADSTATTIRAAIVGLSPPAAAPPADVVAELLDKAGLKKSKTR</sequence>
<feature type="compositionally biased region" description="Acidic residues" evidence="1">
    <location>
        <begin position="1023"/>
        <end position="1049"/>
    </location>
</feature>